<evidence type="ECO:0000256" key="4">
    <source>
        <dbReference type="ARBA" id="ARBA00022490"/>
    </source>
</evidence>
<dbReference type="HAMAP" id="MF_01151">
    <property type="entry name" value="GrpE"/>
    <property type="match status" value="1"/>
</dbReference>
<dbReference type="Pfam" id="PF01025">
    <property type="entry name" value="GrpE"/>
    <property type="match status" value="1"/>
</dbReference>
<dbReference type="GO" id="GO:0005759">
    <property type="term" value="C:mitochondrial matrix"/>
    <property type="evidence" value="ECO:0007669"/>
    <property type="project" value="UniProtKB-SubCell"/>
</dbReference>
<feature type="region of interest" description="Disordered" evidence="10">
    <location>
        <begin position="1"/>
        <end position="63"/>
    </location>
</feature>
<evidence type="ECO:0000256" key="6">
    <source>
        <dbReference type="ARBA" id="ARBA00023186"/>
    </source>
</evidence>
<sequence>MTSHKLSSRQVQQHSRWQTYTKKKKSAEHPVAQEPEPEIEAPEATSEASTSEPSSAEEAPSASLSLLDQLKQALADAGVDESVTGDVLPSLESEFLEVEARAAAAEDSFATCEADLQRAKEQYIRLNADFDNFRKRSANEKASLADSVRGDVVVKLVPLVDSFEQAKGAIKAESDAEQKIETAYQGIYKQMVEIFRSLGVEAVPGVGAPFDPNFHDAIMREANEDVPDGTVLQEFRKGFRVGDKLLRPAMVKVSYSEAPAAPAANGNAPQEAADAAAESVNVDVEA</sequence>
<dbReference type="NCBIfam" id="NF010741">
    <property type="entry name" value="PRK14143.1"/>
    <property type="match status" value="1"/>
</dbReference>
<evidence type="ECO:0000256" key="2">
    <source>
        <dbReference type="ARBA" id="ARBA00009054"/>
    </source>
</evidence>
<feature type="compositionally biased region" description="Low complexity" evidence="10">
    <location>
        <begin position="42"/>
        <end position="63"/>
    </location>
</feature>
<dbReference type="GO" id="GO:0051082">
    <property type="term" value="F:unfolded protein binding"/>
    <property type="evidence" value="ECO:0007669"/>
    <property type="project" value="TreeGrafter"/>
</dbReference>
<dbReference type="PANTHER" id="PTHR21237">
    <property type="entry name" value="GRPE PROTEIN"/>
    <property type="match status" value="1"/>
</dbReference>
<evidence type="ECO:0000256" key="1">
    <source>
        <dbReference type="ARBA" id="ARBA00004496"/>
    </source>
</evidence>
<evidence type="ECO:0000256" key="8">
    <source>
        <dbReference type="RuleBase" id="RU004478"/>
    </source>
</evidence>
<dbReference type="SUPFAM" id="SSF51064">
    <property type="entry name" value="Head domain of nucleotide exchange factor GrpE"/>
    <property type="match status" value="1"/>
</dbReference>
<dbReference type="CDD" id="cd00446">
    <property type="entry name" value="GrpE"/>
    <property type="match status" value="1"/>
</dbReference>
<evidence type="ECO:0000256" key="3">
    <source>
        <dbReference type="ARBA" id="ARBA00011738"/>
    </source>
</evidence>
<keyword evidence="7" id="KW-0496">Mitochondrion</keyword>
<protein>
    <recommendedName>
        <fullName evidence="7">GrpE protein homolog</fullName>
    </recommendedName>
</protein>
<dbReference type="EMBL" id="JALJOR010000001">
    <property type="protein sequence ID" value="KAK9828577.1"/>
    <property type="molecule type" value="Genomic_DNA"/>
</dbReference>
<evidence type="ECO:0000256" key="9">
    <source>
        <dbReference type="SAM" id="Coils"/>
    </source>
</evidence>
<reference evidence="11 12" key="1">
    <citation type="journal article" date="2024" name="Nat. Commun.">
        <title>Phylogenomics reveals the evolutionary origins of lichenization in chlorophyte algae.</title>
        <authorList>
            <person name="Puginier C."/>
            <person name="Libourel C."/>
            <person name="Otte J."/>
            <person name="Skaloud P."/>
            <person name="Haon M."/>
            <person name="Grisel S."/>
            <person name="Petersen M."/>
            <person name="Berrin J.G."/>
            <person name="Delaux P.M."/>
            <person name="Dal Grande F."/>
            <person name="Keller J."/>
        </authorList>
    </citation>
    <scope>NUCLEOTIDE SEQUENCE [LARGE SCALE GENOMIC DNA]</scope>
    <source>
        <strain evidence="11 12">SAG 2043</strain>
    </source>
</reference>
<dbReference type="PANTHER" id="PTHR21237:SF40">
    <property type="entry name" value="CELL CYCLE AND APOPTOSIS REGULATOR PROTEIN 2"/>
    <property type="match status" value="1"/>
</dbReference>
<evidence type="ECO:0000313" key="12">
    <source>
        <dbReference type="Proteomes" id="UP001489004"/>
    </source>
</evidence>
<keyword evidence="5" id="KW-0346">Stress response</keyword>
<keyword evidence="12" id="KW-1185">Reference proteome</keyword>
<dbReference type="AlphaFoldDB" id="A0AAW1R4B0"/>
<feature type="compositionally biased region" description="Polar residues" evidence="10">
    <location>
        <begin position="1"/>
        <end position="20"/>
    </location>
</feature>
<comment type="subcellular location">
    <subcellularLocation>
        <location evidence="1">Cytoplasm</location>
    </subcellularLocation>
    <subcellularLocation>
        <location evidence="7">Mitochondrion matrix</location>
    </subcellularLocation>
</comment>
<accession>A0AAW1R4B0</accession>
<dbReference type="PROSITE" id="PS01071">
    <property type="entry name" value="GRPE"/>
    <property type="match status" value="1"/>
</dbReference>
<dbReference type="GO" id="GO:0051087">
    <property type="term" value="F:protein-folding chaperone binding"/>
    <property type="evidence" value="ECO:0007669"/>
    <property type="project" value="InterPro"/>
</dbReference>
<evidence type="ECO:0000256" key="5">
    <source>
        <dbReference type="ARBA" id="ARBA00023016"/>
    </source>
</evidence>
<dbReference type="InterPro" id="IPR000740">
    <property type="entry name" value="GrpE"/>
</dbReference>
<dbReference type="FunFam" id="2.30.22.10:FF:000001">
    <property type="entry name" value="Protein GrpE"/>
    <property type="match status" value="1"/>
</dbReference>
<evidence type="ECO:0000256" key="10">
    <source>
        <dbReference type="SAM" id="MobiDB-lite"/>
    </source>
</evidence>
<comment type="caution">
    <text evidence="11">The sequence shown here is derived from an EMBL/GenBank/DDBJ whole genome shotgun (WGS) entry which is preliminary data.</text>
</comment>
<dbReference type="InterPro" id="IPR013805">
    <property type="entry name" value="GrpE_CC"/>
</dbReference>
<dbReference type="Proteomes" id="UP001489004">
    <property type="component" value="Unassembled WGS sequence"/>
</dbReference>
<feature type="coiled-coil region" evidence="9">
    <location>
        <begin position="102"/>
        <end position="136"/>
    </location>
</feature>
<dbReference type="GO" id="GO:0006457">
    <property type="term" value="P:protein folding"/>
    <property type="evidence" value="ECO:0007669"/>
    <property type="project" value="InterPro"/>
</dbReference>
<comment type="subunit">
    <text evidence="3">Homodimer.</text>
</comment>
<comment type="function">
    <text evidence="7">Essential component of the PAM complex, a complex required for the translocation of transit peptide-containing proteins from the inner membrane into the mitochondrial matrix in an ATP-dependent manner.</text>
</comment>
<dbReference type="Gene3D" id="3.90.20.20">
    <property type="match status" value="1"/>
</dbReference>
<dbReference type="Gene3D" id="2.30.22.10">
    <property type="entry name" value="Head domain of nucleotide exchange factor GrpE"/>
    <property type="match status" value="1"/>
</dbReference>
<comment type="similarity">
    <text evidence="2 8">Belongs to the GrpE family.</text>
</comment>
<gene>
    <name evidence="11" type="ORF">WJX72_000837</name>
</gene>
<keyword evidence="6 7" id="KW-0143">Chaperone</keyword>
<evidence type="ECO:0000313" key="11">
    <source>
        <dbReference type="EMBL" id="KAK9828577.1"/>
    </source>
</evidence>
<proteinExistence type="inferred from homology"/>
<dbReference type="PRINTS" id="PR00773">
    <property type="entry name" value="GRPEPROTEIN"/>
</dbReference>
<dbReference type="InterPro" id="IPR009012">
    <property type="entry name" value="GrpE_head"/>
</dbReference>
<name>A0AAW1R4B0_9CHLO</name>
<dbReference type="SUPFAM" id="SSF58014">
    <property type="entry name" value="Coiled-coil domain of nucleotide exchange factor GrpE"/>
    <property type="match status" value="1"/>
</dbReference>
<dbReference type="GO" id="GO:0042803">
    <property type="term" value="F:protein homodimerization activity"/>
    <property type="evidence" value="ECO:0007669"/>
    <property type="project" value="InterPro"/>
</dbReference>
<feature type="region of interest" description="Disordered" evidence="10">
    <location>
        <begin position="260"/>
        <end position="286"/>
    </location>
</feature>
<organism evidence="11 12">
    <name type="scientific">[Myrmecia] bisecta</name>
    <dbReference type="NCBI Taxonomy" id="41462"/>
    <lineage>
        <taxon>Eukaryota</taxon>
        <taxon>Viridiplantae</taxon>
        <taxon>Chlorophyta</taxon>
        <taxon>core chlorophytes</taxon>
        <taxon>Trebouxiophyceae</taxon>
        <taxon>Trebouxiales</taxon>
        <taxon>Trebouxiaceae</taxon>
        <taxon>Myrmecia</taxon>
    </lineage>
</organism>
<evidence type="ECO:0000256" key="7">
    <source>
        <dbReference type="RuleBase" id="RU000640"/>
    </source>
</evidence>
<keyword evidence="4" id="KW-0963">Cytoplasm</keyword>
<dbReference type="GO" id="GO:0000774">
    <property type="term" value="F:adenyl-nucleotide exchange factor activity"/>
    <property type="evidence" value="ECO:0007669"/>
    <property type="project" value="InterPro"/>
</dbReference>
<keyword evidence="9" id="KW-0175">Coiled coil</keyword>